<dbReference type="Proteomes" id="UP001372338">
    <property type="component" value="Unassembled WGS sequence"/>
</dbReference>
<proteinExistence type="predicted"/>
<dbReference type="AlphaFoldDB" id="A0AAN9E2G3"/>
<feature type="compositionally biased region" description="Acidic residues" evidence="1">
    <location>
        <begin position="79"/>
        <end position="99"/>
    </location>
</feature>
<organism evidence="2 3">
    <name type="scientific">Crotalaria pallida</name>
    <name type="common">Smooth rattlebox</name>
    <name type="synonym">Crotalaria striata</name>
    <dbReference type="NCBI Taxonomy" id="3830"/>
    <lineage>
        <taxon>Eukaryota</taxon>
        <taxon>Viridiplantae</taxon>
        <taxon>Streptophyta</taxon>
        <taxon>Embryophyta</taxon>
        <taxon>Tracheophyta</taxon>
        <taxon>Spermatophyta</taxon>
        <taxon>Magnoliopsida</taxon>
        <taxon>eudicotyledons</taxon>
        <taxon>Gunneridae</taxon>
        <taxon>Pentapetalae</taxon>
        <taxon>rosids</taxon>
        <taxon>fabids</taxon>
        <taxon>Fabales</taxon>
        <taxon>Fabaceae</taxon>
        <taxon>Papilionoideae</taxon>
        <taxon>50 kb inversion clade</taxon>
        <taxon>genistoids sensu lato</taxon>
        <taxon>core genistoids</taxon>
        <taxon>Crotalarieae</taxon>
        <taxon>Crotalaria</taxon>
    </lineage>
</organism>
<dbReference type="EMBL" id="JAYWIO010000008">
    <property type="protein sequence ID" value="KAK7243972.1"/>
    <property type="molecule type" value="Genomic_DNA"/>
</dbReference>
<keyword evidence="3" id="KW-1185">Reference proteome</keyword>
<reference evidence="2 3" key="1">
    <citation type="submission" date="2024-01" db="EMBL/GenBank/DDBJ databases">
        <title>The genomes of 5 underutilized Papilionoideae crops provide insights into root nodulation and disease resistanc.</title>
        <authorList>
            <person name="Yuan L."/>
        </authorList>
    </citation>
    <scope>NUCLEOTIDE SEQUENCE [LARGE SCALE GENOMIC DNA]</scope>
    <source>
        <strain evidence="2">ZHUSHIDOU_FW_LH</strain>
        <tissue evidence="2">Leaf</tissue>
    </source>
</reference>
<feature type="region of interest" description="Disordered" evidence="1">
    <location>
        <begin position="69"/>
        <end position="124"/>
    </location>
</feature>
<evidence type="ECO:0000313" key="3">
    <source>
        <dbReference type="Proteomes" id="UP001372338"/>
    </source>
</evidence>
<evidence type="ECO:0000313" key="2">
    <source>
        <dbReference type="EMBL" id="KAK7243972.1"/>
    </source>
</evidence>
<name>A0AAN9E2G3_CROPI</name>
<comment type="caution">
    <text evidence="2">The sequence shown here is derived from an EMBL/GenBank/DDBJ whole genome shotgun (WGS) entry which is preliminary data.</text>
</comment>
<protein>
    <submittedName>
        <fullName evidence="2">Uncharacterized protein</fullName>
    </submittedName>
</protein>
<feature type="compositionally biased region" description="Low complexity" evidence="1">
    <location>
        <begin position="100"/>
        <end position="124"/>
    </location>
</feature>
<gene>
    <name evidence="2" type="ORF">RIF29_38787</name>
</gene>
<evidence type="ECO:0000256" key="1">
    <source>
        <dbReference type="SAM" id="MobiDB-lite"/>
    </source>
</evidence>
<sequence length="124" mass="12889">MLGPTAYASTSSTPSIRSTTSLCYVPAASRCSSHDVTHRPRADVHNLLNDMRVKNTALMHRQCQLYTDEANQAKGEAGAGDESELSEVSDLPEEAESDEASGSGSATTVGVVDDDASAAVGDVS</sequence>
<accession>A0AAN9E2G3</accession>